<feature type="coiled-coil region" evidence="1">
    <location>
        <begin position="321"/>
        <end position="453"/>
    </location>
</feature>
<dbReference type="eggNOG" id="COG4913">
    <property type="taxonomic scope" value="Bacteria"/>
</dbReference>
<keyword evidence="3" id="KW-1185">Reference proteome</keyword>
<gene>
    <name evidence="2" type="ordered locus">Solca_2192</name>
</gene>
<dbReference type="Pfam" id="PF13555">
    <property type="entry name" value="AAA_29"/>
    <property type="match status" value="1"/>
</dbReference>
<protein>
    <submittedName>
        <fullName evidence="2">Uncharacterized protein</fullName>
    </submittedName>
</protein>
<evidence type="ECO:0000313" key="2">
    <source>
        <dbReference type="EMBL" id="AFD07241.1"/>
    </source>
</evidence>
<feature type="coiled-coil region" evidence="1">
    <location>
        <begin position="702"/>
        <end position="736"/>
    </location>
</feature>
<dbReference type="SUPFAM" id="SSF52540">
    <property type="entry name" value="P-loop containing nucleoside triphosphate hydrolases"/>
    <property type="match status" value="1"/>
</dbReference>
<reference evidence="2" key="1">
    <citation type="submission" date="2012-02" db="EMBL/GenBank/DDBJ databases">
        <title>The complete genome of Solitalea canadensis DSM 3403.</title>
        <authorList>
            <consortium name="US DOE Joint Genome Institute (JGI-PGF)"/>
            <person name="Lucas S."/>
            <person name="Copeland A."/>
            <person name="Lapidus A."/>
            <person name="Glavina del Rio T."/>
            <person name="Dalin E."/>
            <person name="Tice H."/>
            <person name="Bruce D."/>
            <person name="Goodwin L."/>
            <person name="Pitluck S."/>
            <person name="Peters L."/>
            <person name="Ovchinnikova G."/>
            <person name="Lu M."/>
            <person name="Kyrpides N."/>
            <person name="Mavromatis K."/>
            <person name="Ivanova N."/>
            <person name="Brettin T."/>
            <person name="Detter J.C."/>
            <person name="Han C."/>
            <person name="Larimer F."/>
            <person name="Land M."/>
            <person name="Hauser L."/>
            <person name="Markowitz V."/>
            <person name="Cheng J.-F."/>
            <person name="Hugenholtz P."/>
            <person name="Woyke T."/>
            <person name="Wu D."/>
            <person name="Spring S."/>
            <person name="Schroeder M."/>
            <person name="Kopitz M."/>
            <person name="Brambilla E."/>
            <person name="Klenk H.-P."/>
            <person name="Eisen J.A."/>
        </authorList>
    </citation>
    <scope>NUCLEOTIDE SEQUENCE</scope>
    <source>
        <strain evidence="2">DSM 3403</strain>
    </source>
</reference>
<dbReference type="HOGENOM" id="CLU_009013_0_0_10"/>
<dbReference type="RefSeq" id="WP_014680468.1">
    <property type="nucleotide sequence ID" value="NC_017770.1"/>
</dbReference>
<accession>H8KR35</accession>
<evidence type="ECO:0000256" key="1">
    <source>
        <dbReference type="SAM" id="Coils"/>
    </source>
</evidence>
<dbReference type="OrthoDB" id="174137at2"/>
<dbReference type="Pfam" id="PF13558">
    <property type="entry name" value="SbcC_Walker_B"/>
    <property type="match status" value="1"/>
</dbReference>
<evidence type="ECO:0000313" key="3">
    <source>
        <dbReference type="Proteomes" id="UP000007590"/>
    </source>
</evidence>
<sequence>MSLSLFSTKPNESGFRLHAYEIWNWGTFDDKIWTLQPRGETSLLTGANASGKTTLVDGLLTLLVPEKRMRFYNQTAGSKGERTEDSYVMGEYGETENEITNAREIKRLRAEKTKAQSILLAVFQNESQFVTLIQARWFAGGELKRTFIIAYKELSISRDLMPFDSNGDWKKRLKQKYPKQGSKELLMFMDSPGEYGRMMRKVLGMRSEKSHTLFSQTIGLKVLGNLDEFVRFQMLEERDSEIEFQKIKSYFKTLNDAHRAIEKTNKQIELLSPIRDVGVTLTADKVDLVLQEKHQEILPLWFARKSQSLIESFLSSESKIKEKGETEISLLQQEIGDVEDKIVKVSVQIESDEVGRQVGDIEKEIKRLIREKEDKEKVLKQYNRLAEELDFQLNPESASLFEEQRNTAKDSKSKVSIELEKLEEDQYQAKRLKEKLNEQFDNISNELSILQSQKNNITGSTARIRKELLDYTGASELEIPFVAELIKIKGDEKYWEPAIEKVLHNFALRLIVPDKYYQQVNEYINNYDLRGRMIYQRFNKRDVSPRLFQQVDEGELIYKLEFKKTEYTEWVQSEINKKFNFICTDDLESFQLLEKALTSKGLFKNSTRHEKDDRPEVKNQQLYVLGWDNKEKLSVLKGKAAELNLAVSESVKKIEYIKNQQDRQKNIGDNLTRFIEHDDFKKIDWWSLSSKIQENKIRIEALQKSNDRVKTLKDQRDGLVANLQVLKSKLDGLKNTITIIGAEIKQQQQKLRETIEIINRYIILPDQTDILCFENTFITDIDLKLDSIDNFRKRIQSIIYESIETYKDKIRSQESAVETLMRAFINPPRNITDQFEDWSSETHRLRERAEFIDEYIALLDKLEKQELAGYKQQFKKYLNEEMITKMSDFQTWLERQEEDIEDNIETLNKSLEKIDFKSNPPTFIKLHIEKDYAPRVKDFKIRLNDWKPNLIEFERTKDDNILEQSFNKIKGLLDYLTSDETARKEVLDVRNWLKFKAVEHHKEDKTKIFRSYTGTAKLSGGEGAQLTYTILGSAIAYQFGIHQEGLNTNSFRFICVDEAFSKQDDEKARFLMELCKQLHLQVMVVSPAKAEEVAIVEPYIARVHFVQRKDNRHSVVYDMPIKQLVEHREDYLQSELS</sequence>
<dbReference type="EMBL" id="CP003349">
    <property type="protein sequence ID" value="AFD07241.1"/>
    <property type="molecule type" value="Genomic_DNA"/>
</dbReference>
<dbReference type="Gene3D" id="3.40.50.300">
    <property type="entry name" value="P-loop containing nucleotide triphosphate hydrolases"/>
    <property type="match status" value="2"/>
</dbReference>
<dbReference type="KEGG" id="scn:Solca_2192"/>
<keyword evidence="1" id="KW-0175">Coiled coil</keyword>
<name>H8KR35_SOLCM</name>
<dbReference type="AlphaFoldDB" id="H8KR35"/>
<dbReference type="Proteomes" id="UP000007590">
    <property type="component" value="Chromosome"/>
</dbReference>
<organism evidence="2 3">
    <name type="scientific">Solitalea canadensis (strain ATCC 29591 / DSM 3403 / JCM 21819 / LMG 8368 / NBRC 15130 / NCIMB 12057 / USAM 9D)</name>
    <name type="common">Flexibacter canadensis</name>
    <dbReference type="NCBI Taxonomy" id="929556"/>
    <lineage>
        <taxon>Bacteria</taxon>
        <taxon>Pseudomonadati</taxon>
        <taxon>Bacteroidota</taxon>
        <taxon>Sphingobacteriia</taxon>
        <taxon>Sphingobacteriales</taxon>
        <taxon>Sphingobacteriaceae</taxon>
        <taxon>Solitalea</taxon>
    </lineage>
</organism>
<dbReference type="STRING" id="929556.Solca_2192"/>
<dbReference type="InterPro" id="IPR027417">
    <property type="entry name" value="P-loop_NTPase"/>
</dbReference>
<proteinExistence type="predicted"/>